<name>D7FVC3_ECTSI</name>
<dbReference type="Pfam" id="PF05542">
    <property type="entry name" value="DUF760"/>
    <property type="match status" value="2"/>
</dbReference>
<dbReference type="eggNOG" id="ENOG502QSRQ">
    <property type="taxonomic scope" value="Eukaryota"/>
</dbReference>
<dbReference type="EMBL" id="FN649742">
    <property type="protein sequence ID" value="CBJ26295.1"/>
    <property type="molecule type" value="Genomic_DNA"/>
</dbReference>
<dbReference type="OMA" id="PAQMKTS"/>
<accession>D7FVC3</accession>
<dbReference type="PANTHER" id="PTHR33598:SF4">
    <property type="entry name" value="OS02G0833400 PROTEIN"/>
    <property type="match status" value="1"/>
</dbReference>
<feature type="compositionally biased region" description="Gly residues" evidence="2">
    <location>
        <begin position="28"/>
        <end position="37"/>
    </location>
</feature>
<evidence type="ECO:0000313" key="3">
    <source>
        <dbReference type="EMBL" id="CBJ26295.1"/>
    </source>
</evidence>
<feature type="coiled-coil region" evidence="1">
    <location>
        <begin position="251"/>
        <end position="278"/>
    </location>
</feature>
<gene>
    <name evidence="3" type="ORF">Esi_0029_0081</name>
</gene>
<organism evidence="3 4">
    <name type="scientific">Ectocarpus siliculosus</name>
    <name type="common">Brown alga</name>
    <name type="synonym">Conferva siliculosa</name>
    <dbReference type="NCBI Taxonomy" id="2880"/>
    <lineage>
        <taxon>Eukaryota</taxon>
        <taxon>Sar</taxon>
        <taxon>Stramenopiles</taxon>
        <taxon>Ochrophyta</taxon>
        <taxon>PX clade</taxon>
        <taxon>Phaeophyceae</taxon>
        <taxon>Ectocarpales</taxon>
        <taxon>Ectocarpaceae</taxon>
        <taxon>Ectocarpus</taxon>
    </lineage>
</organism>
<dbReference type="InParanoid" id="D7FVC3"/>
<dbReference type="PANTHER" id="PTHR33598">
    <property type="entry name" value="OS02G0833400 PROTEIN"/>
    <property type="match status" value="1"/>
</dbReference>
<evidence type="ECO:0000256" key="2">
    <source>
        <dbReference type="SAM" id="MobiDB-lite"/>
    </source>
</evidence>
<dbReference type="OrthoDB" id="4115at2759"/>
<dbReference type="Proteomes" id="UP000002630">
    <property type="component" value="Linkage Group LG17"/>
</dbReference>
<feature type="compositionally biased region" description="Acidic residues" evidence="2">
    <location>
        <begin position="8"/>
        <end position="25"/>
    </location>
</feature>
<protein>
    <submittedName>
        <fullName evidence="3">Uncharacterized protein</fullName>
    </submittedName>
</protein>
<dbReference type="InterPro" id="IPR008479">
    <property type="entry name" value="DUF760"/>
</dbReference>
<feature type="region of interest" description="Disordered" evidence="2">
    <location>
        <begin position="1"/>
        <end position="56"/>
    </location>
</feature>
<evidence type="ECO:0000313" key="4">
    <source>
        <dbReference type="Proteomes" id="UP000002630"/>
    </source>
</evidence>
<proteinExistence type="predicted"/>
<dbReference type="AlphaFoldDB" id="D7FVC3"/>
<keyword evidence="4" id="KW-1185">Reference proteome</keyword>
<dbReference type="EMBL" id="FN648475">
    <property type="protein sequence ID" value="CBJ26295.1"/>
    <property type="molecule type" value="Genomic_DNA"/>
</dbReference>
<reference evidence="3 4" key="1">
    <citation type="journal article" date="2010" name="Nature">
        <title>The Ectocarpus genome and the independent evolution of multicellularity in brown algae.</title>
        <authorList>
            <person name="Cock J.M."/>
            <person name="Sterck L."/>
            <person name="Rouze P."/>
            <person name="Scornet D."/>
            <person name="Allen A.E."/>
            <person name="Amoutzias G."/>
            <person name="Anthouard V."/>
            <person name="Artiguenave F."/>
            <person name="Aury J.M."/>
            <person name="Badger J.H."/>
            <person name="Beszteri B."/>
            <person name="Billiau K."/>
            <person name="Bonnet E."/>
            <person name="Bothwell J.H."/>
            <person name="Bowler C."/>
            <person name="Boyen C."/>
            <person name="Brownlee C."/>
            <person name="Carrano C.J."/>
            <person name="Charrier B."/>
            <person name="Cho G.Y."/>
            <person name="Coelho S.M."/>
            <person name="Collen J."/>
            <person name="Corre E."/>
            <person name="Da Silva C."/>
            <person name="Delage L."/>
            <person name="Delaroque N."/>
            <person name="Dittami S.M."/>
            <person name="Doulbeau S."/>
            <person name="Elias M."/>
            <person name="Farnham G."/>
            <person name="Gachon C.M."/>
            <person name="Gschloessl B."/>
            <person name="Heesch S."/>
            <person name="Jabbari K."/>
            <person name="Jubin C."/>
            <person name="Kawai H."/>
            <person name="Kimura K."/>
            <person name="Kloareg B."/>
            <person name="Kupper F.C."/>
            <person name="Lang D."/>
            <person name="Le Bail A."/>
            <person name="Leblanc C."/>
            <person name="Lerouge P."/>
            <person name="Lohr M."/>
            <person name="Lopez P.J."/>
            <person name="Martens C."/>
            <person name="Maumus F."/>
            <person name="Michel G."/>
            <person name="Miranda-Saavedra D."/>
            <person name="Morales J."/>
            <person name="Moreau H."/>
            <person name="Motomura T."/>
            <person name="Nagasato C."/>
            <person name="Napoli C.A."/>
            <person name="Nelson D.R."/>
            <person name="Nyvall-Collen P."/>
            <person name="Peters A.F."/>
            <person name="Pommier C."/>
            <person name="Potin P."/>
            <person name="Poulain J."/>
            <person name="Quesneville H."/>
            <person name="Read B."/>
            <person name="Rensing S.A."/>
            <person name="Ritter A."/>
            <person name="Rousvoal S."/>
            <person name="Samanta M."/>
            <person name="Samson G."/>
            <person name="Schroeder D.C."/>
            <person name="Segurens B."/>
            <person name="Strittmatter M."/>
            <person name="Tonon T."/>
            <person name="Tregear J.W."/>
            <person name="Valentin K."/>
            <person name="von Dassow P."/>
            <person name="Yamagishi T."/>
            <person name="Van de Peer Y."/>
            <person name="Wincker P."/>
        </authorList>
    </citation>
    <scope>NUCLEOTIDE SEQUENCE [LARGE SCALE GENOMIC DNA]</scope>
    <source>
        <strain evidence="4">Ec32 / CCAP1310/4</strain>
    </source>
</reference>
<keyword evidence="1" id="KW-0175">Coiled coil</keyword>
<evidence type="ECO:0000256" key="1">
    <source>
        <dbReference type="SAM" id="Coils"/>
    </source>
</evidence>
<sequence>MSTSPGDQDSDAAAEGEGADAESNAEGEQGGADAGAGGERKEQQDDEVIGFGMGDTADDDDIAPLSLLAQGDSLPLSYRSDNGTRESEFFVGDENENVNPYYDVVRRLSPTELIGRFMKTSSPKVQEAVRTTVLGLLGSLPRHAFETTAIATGDALANLMFQLQMTGYMFKNAEYRLSLQSSMRASAALPAGKSIVGEEEEDESLSTSRVEMDDDGNLIIARPKISGKIKLTYDENKETERAMEVDADAYMAELRGQVEQLESQLLMVQTQKEEAVQQDLLVYIKSMPEHQLQGLTAGVSPDVLESMRLLVETVMGGMGDREILSKTLTQQTGSGMAQLCMWQLVVGFNLREMEAREDMRKNFNK</sequence>
<dbReference type="STRING" id="2880.D7FVC3"/>